<evidence type="ECO:0000313" key="3">
    <source>
        <dbReference type="Proteomes" id="UP000640052"/>
    </source>
</evidence>
<dbReference type="Proteomes" id="UP000640052">
    <property type="component" value="Unassembled WGS sequence"/>
</dbReference>
<evidence type="ECO:0000256" key="1">
    <source>
        <dbReference type="SAM" id="Phobius"/>
    </source>
</evidence>
<dbReference type="NCBIfam" id="NF038403">
    <property type="entry name" value="perm_prefix_1"/>
    <property type="match status" value="1"/>
</dbReference>
<reference evidence="2" key="1">
    <citation type="submission" date="2021-01" db="EMBL/GenBank/DDBJ databases">
        <title>Whole genome shotgun sequence of Acrocarpospora phusangensis NBRC 108782.</title>
        <authorList>
            <person name="Komaki H."/>
            <person name="Tamura T."/>
        </authorList>
    </citation>
    <scope>NUCLEOTIDE SEQUENCE</scope>
    <source>
        <strain evidence="2">NBRC 108782</strain>
    </source>
</reference>
<name>A0A919Q7J7_9ACTN</name>
<proteinExistence type="predicted"/>
<dbReference type="AlphaFoldDB" id="A0A919Q7J7"/>
<dbReference type="InterPro" id="IPR047928">
    <property type="entry name" value="Perm_prefix_1"/>
</dbReference>
<organism evidence="2 3">
    <name type="scientific">Acrocarpospora phusangensis</name>
    <dbReference type="NCBI Taxonomy" id="1070424"/>
    <lineage>
        <taxon>Bacteria</taxon>
        <taxon>Bacillati</taxon>
        <taxon>Actinomycetota</taxon>
        <taxon>Actinomycetes</taxon>
        <taxon>Streptosporangiales</taxon>
        <taxon>Streptosporangiaceae</taxon>
        <taxon>Acrocarpospora</taxon>
    </lineage>
</organism>
<evidence type="ECO:0000313" key="2">
    <source>
        <dbReference type="EMBL" id="GIH23767.1"/>
    </source>
</evidence>
<keyword evidence="3" id="KW-1185">Reference proteome</keyword>
<keyword evidence="1" id="KW-1133">Transmembrane helix</keyword>
<dbReference type="RefSeq" id="WP_204040556.1">
    <property type="nucleotide sequence ID" value="NZ_BOOA01000013.1"/>
</dbReference>
<feature type="transmembrane region" description="Helical" evidence="1">
    <location>
        <begin position="120"/>
        <end position="145"/>
    </location>
</feature>
<feature type="transmembrane region" description="Helical" evidence="1">
    <location>
        <begin position="189"/>
        <end position="209"/>
    </location>
</feature>
<dbReference type="EMBL" id="BOOA01000013">
    <property type="protein sequence ID" value="GIH23767.1"/>
    <property type="molecule type" value="Genomic_DNA"/>
</dbReference>
<comment type="caution">
    <text evidence="2">The sequence shown here is derived from an EMBL/GenBank/DDBJ whole genome shotgun (WGS) entry which is preliminary data.</text>
</comment>
<feature type="transmembrane region" description="Helical" evidence="1">
    <location>
        <begin position="157"/>
        <end position="177"/>
    </location>
</feature>
<keyword evidence="1" id="KW-0812">Transmembrane</keyword>
<keyword evidence="1" id="KW-0472">Membrane</keyword>
<dbReference type="Pfam" id="PF22564">
    <property type="entry name" value="HAAS"/>
    <property type="match status" value="1"/>
</dbReference>
<gene>
    <name evidence="2" type="ORF">Aph01nite_20770</name>
</gene>
<accession>A0A919Q7J7</accession>
<protein>
    <submittedName>
        <fullName evidence="2">Uncharacterized protein</fullName>
    </submittedName>
</protein>
<sequence>METLTATETVDAYVARLGRALRGPGRLKRDMLAEARDSLLDAAEAYRADGLDRDRAERLAIEDFGPVDVIAPGYQEELTAGQGRRTAAVLFVTVPFTALMWSAIWHIFPAAETAAKPAWFGGVAVTVDYLQLTTGLLSGLVLFALRRGRRTRVLTRSLGLLVLGQMPVMAVLCSALVWGSRHAVDLASYPPGTVATYLSIGLWAWQLWCASRCLRFSAKGTAPAV</sequence>
<feature type="transmembrane region" description="Helical" evidence="1">
    <location>
        <begin position="87"/>
        <end position="108"/>
    </location>
</feature>